<dbReference type="InterPro" id="IPR014710">
    <property type="entry name" value="RmlC-like_jellyroll"/>
</dbReference>
<evidence type="ECO:0000313" key="3">
    <source>
        <dbReference type="Proteomes" id="UP001429601"/>
    </source>
</evidence>
<gene>
    <name evidence="2" type="ORF">HBF26_16320</name>
</gene>
<proteinExistence type="predicted"/>
<reference evidence="2 3" key="1">
    <citation type="journal article" date="2011" name="Curr. Microbiol.">
        <title>Luteibacter jiangsuensis sp. nov.: a methamidophos-degrading bacterium isolated from a methamidophos-manufacturing factory.</title>
        <authorList>
            <person name="Wang L."/>
            <person name="Wang G.L."/>
            <person name="Li S.P."/>
            <person name="Jiang J.D."/>
        </authorList>
    </citation>
    <scope>NUCLEOTIDE SEQUENCE [LARGE SCALE GENOMIC DNA]</scope>
    <source>
        <strain evidence="2 3">CGMCC 1.10133</strain>
    </source>
</reference>
<dbReference type="PIRSF" id="PIRSF019307">
    <property type="entry name" value="UCP019307"/>
    <property type="match status" value="1"/>
</dbReference>
<evidence type="ECO:0000256" key="1">
    <source>
        <dbReference type="SAM" id="MobiDB-lite"/>
    </source>
</evidence>
<dbReference type="InterPro" id="IPR047121">
    <property type="entry name" value="YjiB-like"/>
</dbReference>
<organism evidence="2 3">
    <name type="scientific">Luteibacter jiangsuensis</name>
    <dbReference type="NCBI Taxonomy" id="637577"/>
    <lineage>
        <taxon>Bacteria</taxon>
        <taxon>Pseudomonadati</taxon>
        <taxon>Pseudomonadota</taxon>
        <taxon>Gammaproteobacteria</taxon>
        <taxon>Lysobacterales</taxon>
        <taxon>Rhodanobacteraceae</taxon>
        <taxon>Luteibacter</taxon>
    </lineage>
</organism>
<feature type="region of interest" description="Disordered" evidence="1">
    <location>
        <begin position="145"/>
        <end position="165"/>
    </location>
</feature>
<dbReference type="InterPro" id="IPR014500">
    <property type="entry name" value="UCP019307_cupin"/>
</dbReference>
<dbReference type="RefSeq" id="WP_167128899.1">
    <property type="nucleotide sequence ID" value="NZ_JAAQQR010000009.1"/>
</dbReference>
<dbReference type="PANTHER" id="PTHR36448:SF2">
    <property type="entry name" value="CUPIN TYPE-1 DOMAIN-CONTAINING PROTEIN"/>
    <property type="match status" value="1"/>
</dbReference>
<dbReference type="SUPFAM" id="SSF51182">
    <property type="entry name" value="RmlC-like cupins"/>
    <property type="match status" value="1"/>
</dbReference>
<comment type="caution">
    <text evidence="2">The sequence shown here is derived from an EMBL/GenBank/DDBJ whole genome shotgun (WGS) entry which is preliminary data.</text>
</comment>
<dbReference type="Gene3D" id="2.60.120.10">
    <property type="entry name" value="Jelly Rolls"/>
    <property type="match status" value="1"/>
</dbReference>
<evidence type="ECO:0000313" key="2">
    <source>
        <dbReference type="EMBL" id="NID06461.1"/>
    </source>
</evidence>
<name>A0ABX0Q7X7_9GAMM</name>
<dbReference type="EMBL" id="JAAQQR010000009">
    <property type="protein sequence ID" value="NID06461.1"/>
    <property type="molecule type" value="Genomic_DNA"/>
</dbReference>
<accession>A0ABX0Q7X7</accession>
<dbReference type="PANTHER" id="PTHR36448">
    <property type="entry name" value="BLR7373 PROTEIN"/>
    <property type="match status" value="1"/>
</dbReference>
<dbReference type="CDD" id="cd02219">
    <property type="entry name" value="cupin_YjlB-like"/>
    <property type="match status" value="1"/>
</dbReference>
<sequence>MTPESLYFPPHDWVPNHPRLPVLLYRGVRSEGDVASAFETLFAGNGWVPRWRDGVYDYHHYHSSAHEVLGCSMGSATLVLGGPGGKEITVSRGDVVLLPAGTGHRSLAASEDFQMVGAYPDGQAWDICRDAPDAAMRDRIATLPFPDTDPVTGSEPPLTRLWPLG</sequence>
<keyword evidence="3" id="KW-1185">Reference proteome</keyword>
<dbReference type="InterPro" id="IPR011051">
    <property type="entry name" value="RmlC_Cupin_sf"/>
</dbReference>
<protein>
    <submittedName>
        <fullName evidence="2">Cupin</fullName>
    </submittedName>
</protein>
<dbReference type="Proteomes" id="UP001429601">
    <property type="component" value="Unassembled WGS sequence"/>
</dbReference>